<feature type="transmembrane region" description="Helical" evidence="4">
    <location>
        <begin position="43"/>
        <end position="61"/>
    </location>
</feature>
<name>A0A439CQU5_9PEZI</name>
<evidence type="ECO:0000256" key="1">
    <source>
        <dbReference type="ARBA" id="ARBA00004685"/>
    </source>
</evidence>
<keyword evidence="2" id="KW-0560">Oxidoreductase</keyword>
<evidence type="ECO:0000256" key="2">
    <source>
        <dbReference type="ARBA" id="ARBA00023002"/>
    </source>
</evidence>
<accession>A0A439CQU5</accession>
<dbReference type="AlphaFoldDB" id="A0A439CQU5"/>
<dbReference type="STRING" id="363999.A0A439CQU5"/>
<evidence type="ECO:0008006" key="7">
    <source>
        <dbReference type="Google" id="ProtNLM"/>
    </source>
</evidence>
<dbReference type="PANTHER" id="PTHR33365:SF11">
    <property type="entry name" value="TAT PATHWAY SIGNAL SEQUENCE"/>
    <property type="match status" value="1"/>
</dbReference>
<gene>
    <name evidence="5" type="ORF">EKO27_g10570</name>
</gene>
<evidence type="ECO:0000313" key="5">
    <source>
        <dbReference type="EMBL" id="RWA04534.1"/>
    </source>
</evidence>
<evidence type="ECO:0000256" key="3">
    <source>
        <dbReference type="ARBA" id="ARBA00035112"/>
    </source>
</evidence>
<keyword evidence="4" id="KW-1133">Transmembrane helix</keyword>
<dbReference type="GO" id="GO:0016491">
    <property type="term" value="F:oxidoreductase activity"/>
    <property type="evidence" value="ECO:0007669"/>
    <property type="project" value="UniProtKB-KW"/>
</dbReference>
<comment type="caution">
    <text evidence="5">The sequence shown here is derived from an EMBL/GenBank/DDBJ whole genome shotgun (WGS) entry which is preliminary data.</text>
</comment>
<evidence type="ECO:0000313" key="6">
    <source>
        <dbReference type="Proteomes" id="UP000286045"/>
    </source>
</evidence>
<dbReference type="InterPro" id="IPR021765">
    <property type="entry name" value="UstYa-like"/>
</dbReference>
<comment type="pathway">
    <text evidence="1">Mycotoxin biosynthesis.</text>
</comment>
<keyword evidence="6" id="KW-1185">Reference proteome</keyword>
<proteinExistence type="inferred from homology"/>
<organism evidence="5 6">
    <name type="scientific">Xylaria grammica</name>
    <dbReference type="NCBI Taxonomy" id="363999"/>
    <lineage>
        <taxon>Eukaryota</taxon>
        <taxon>Fungi</taxon>
        <taxon>Dikarya</taxon>
        <taxon>Ascomycota</taxon>
        <taxon>Pezizomycotina</taxon>
        <taxon>Sordariomycetes</taxon>
        <taxon>Xylariomycetidae</taxon>
        <taxon>Xylariales</taxon>
        <taxon>Xylariaceae</taxon>
        <taxon>Xylaria</taxon>
    </lineage>
</organism>
<dbReference type="GO" id="GO:0043386">
    <property type="term" value="P:mycotoxin biosynthetic process"/>
    <property type="evidence" value="ECO:0007669"/>
    <property type="project" value="InterPro"/>
</dbReference>
<dbReference type="Proteomes" id="UP000286045">
    <property type="component" value="Unassembled WGS sequence"/>
</dbReference>
<dbReference type="PANTHER" id="PTHR33365">
    <property type="entry name" value="YALI0B05434P"/>
    <property type="match status" value="1"/>
</dbReference>
<dbReference type="Pfam" id="PF11807">
    <property type="entry name" value="UstYa"/>
    <property type="match status" value="1"/>
</dbReference>
<protein>
    <recommendedName>
        <fullName evidence="7">Oxidase ustYa</fullName>
    </recommendedName>
</protein>
<dbReference type="EMBL" id="RYZI01000553">
    <property type="protein sequence ID" value="RWA04534.1"/>
    <property type="molecule type" value="Genomic_DNA"/>
</dbReference>
<sequence length="252" mass="28559">MKHAYELVADETAQASFQGEKTSTATGQRIGSTIKGHVMSWRFVFDVCLIGVALLSLLVAYNSKTYHDALVLTPGGSPYVKIPTIRMKFTASDYFFEPSMFYNETILIDKMERLVELSSDDRGIVVIDDWKEHSLPPPRPVNPKTVGGPDETKSTYTIAYWHHVHCIASVAKLYHNARSGTGKPEDDDEHMVHCLEVLRNAVMCLADTTPEDGVNWWENTHQCRDYQQLRSWAADHSAWNWTEIMGPRVDLL</sequence>
<keyword evidence="4" id="KW-0472">Membrane</keyword>
<evidence type="ECO:0000256" key="4">
    <source>
        <dbReference type="SAM" id="Phobius"/>
    </source>
</evidence>
<comment type="similarity">
    <text evidence="3">Belongs to the ustYa family.</text>
</comment>
<reference evidence="5 6" key="1">
    <citation type="submission" date="2018-12" db="EMBL/GenBank/DDBJ databases">
        <title>Draft genome sequence of Xylaria grammica IHI A82.</title>
        <authorList>
            <person name="Buettner E."/>
            <person name="Kellner H."/>
        </authorList>
    </citation>
    <scope>NUCLEOTIDE SEQUENCE [LARGE SCALE GENOMIC DNA]</scope>
    <source>
        <strain evidence="5 6">IHI A82</strain>
    </source>
</reference>
<keyword evidence="4" id="KW-0812">Transmembrane</keyword>